<evidence type="ECO:0000313" key="1">
    <source>
        <dbReference type="EMBL" id="TQM34832.1"/>
    </source>
</evidence>
<dbReference type="EMBL" id="VFPE01000001">
    <property type="protein sequence ID" value="TQM34832.1"/>
    <property type="molecule type" value="Genomic_DNA"/>
</dbReference>
<keyword evidence="2" id="KW-1185">Reference proteome</keyword>
<dbReference type="RefSeq" id="WP_185842952.1">
    <property type="nucleotide sequence ID" value="NZ_BAABLH010000005.1"/>
</dbReference>
<gene>
    <name evidence="1" type="ORF">FB391_1125</name>
</gene>
<evidence type="ECO:0000313" key="2">
    <source>
        <dbReference type="Proteomes" id="UP000320235"/>
    </source>
</evidence>
<protein>
    <submittedName>
        <fullName evidence="1">Uncharacterized protein</fullName>
    </submittedName>
</protein>
<sequence length="761" mass="80319">MPESLPFQTAVLATALTPTLAQLQVDQQPRLRARAFDVGRLNLALLHDLALTPQLTDAPHVTAPPGQIERAVAGADGTVYFVPQARIAERSRATRAPHVFLAKGDGGVTLQVWFDLVRHPSLPTPAQPLPVDGFTVSLLSASGGRIDFTRCDSLPPAEGADQVIGRLYCEAVVDPNTAVTMLQSDGTVFRVEGDVHYATGQTATPAPVFDPTDIKIAGPLRVPFGGLRGVGGPQRMPALVRSRALAGVRFDTAVLTGVGAVVADPAPATTWTQQTSRLSLGAADRDGVAACFPPSVMQNRAIYAQVTSGFGSEPWSEWVESPNGRFMDSPVPDQFYVLPDEYRLAFDAETRTPSMMVLLVPPRRTEGSAEPTTFGASYTLRTRFSVVPWIDPARRERLRAEIAQHAGIPYPRLLIGGARSATCQLSTVLHELGSSLVGSADAGVAVDPLGFDLVLDCTSEFYSTLSHLLVTDGVDAEVTVTLVSDGEQPLTAGVPVSLRLDRPASDVLSAELIPAPVPEPVPAPAEPGPADAPAEPVPEAAVPPVAMPVGPPTLRVANPLPYAVTVSQASVKLLVVDATLPSPIGAVDAAPAPASFTLPAAGEQPSTIDLVLTPAAADQPPLYGSVGVAFLGVDIDIDPQQVLSKAYDTGSSGAVSSEVELRCYQLEHPDVLPTELAGVFGLEVQLRRSETAEPITAFLTRDQPSIRVQVGFTLADIMAGARPEQPAFQWRRRNMTGAGSGDWSAWESITGRQLFLSPTGM</sequence>
<name>A0A543FM09_9MICO</name>
<dbReference type="Proteomes" id="UP000320235">
    <property type="component" value="Unassembled WGS sequence"/>
</dbReference>
<organism evidence="1 2">
    <name type="scientific">Microbacterium kyungheense</name>
    <dbReference type="NCBI Taxonomy" id="1263636"/>
    <lineage>
        <taxon>Bacteria</taxon>
        <taxon>Bacillati</taxon>
        <taxon>Actinomycetota</taxon>
        <taxon>Actinomycetes</taxon>
        <taxon>Micrococcales</taxon>
        <taxon>Microbacteriaceae</taxon>
        <taxon>Microbacterium</taxon>
    </lineage>
</organism>
<accession>A0A543FM09</accession>
<dbReference type="AlphaFoldDB" id="A0A543FM09"/>
<proteinExistence type="predicted"/>
<reference evidence="1 2" key="1">
    <citation type="submission" date="2019-06" db="EMBL/GenBank/DDBJ databases">
        <title>Sequencing the genomes of 1000 actinobacteria strains.</title>
        <authorList>
            <person name="Klenk H.-P."/>
        </authorList>
    </citation>
    <scope>NUCLEOTIDE SEQUENCE [LARGE SCALE GENOMIC DNA]</scope>
    <source>
        <strain evidence="1 2">DSM 105492</strain>
    </source>
</reference>
<comment type="caution">
    <text evidence="1">The sequence shown here is derived from an EMBL/GenBank/DDBJ whole genome shotgun (WGS) entry which is preliminary data.</text>
</comment>